<proteinExistence type="predicted"/>
<evidence type="ECO:0000313" key="2">
    <source>
        <dbReference type="EMBL" id="CBZ53646.1"/>
    </source>
</evidence>
<dbReference type="GeneID" id="13443057"/>
<feature type="compositionally biased region" description="Low complexity" evidence="1">
    <location>
        <begin position="25"/>
        <end position="34"/>
    </location>
</feature>
<feature type="compositionally biased region" description="Gly residues" evidence="1">
    <location>
        <begin position="12"/>
        <end position="24"/>
    </location>
</feature>
<organism evidence="2 4">
    <name type="scientific">Neospora caninum (strain Liverpool)</name>
    <dbReference type="NCBI Taxonomy" id="572307"/>
    <lineage>
        <taxon>Eukaryota</taxon>
        <taxon>Sar</taxon>
        <taxon>Alveolata</taxon>
        <taxon>Apicomplexa</taxon>
        <taxon>Conoidasida</taxon>
        <taxon>Coccidia</taxon>
        <taxon>Eucoccidiorida</taxon>
        <taxon>Eimeriorina</taxon>
        <taxon>Sarcocystidae</taxon>
        <taxon>Neospora</taxon>
    </lineage>
</organism>
<dbReference type="EMBL" id="LN714483">
    <property type="protein sequence ID" value="CEL67637.1"/>
    <property type="molecule type" value="Genomic_DNA"/>
</dbReference>
<gene>
    <name evidence="3" type="ORF">BN1204_034320</name>
    <name evidence="2" type="ORF">NCLIV_034320</name>
</gene>
<keyword evidence="4" id="KW-1185">Reference proteome</keyword>
<dbReference type="AlphaFoldDB" id="F0VIT5"/>
<protein>
    <submittedName>
        <fullName evidence="2">Uncharacterized protein</fullName>
    </submittedName>
</protein>
<reference evidence="2" key="2">
    <citation type="submission" date="2011-03" db="EMBL/GenBank/DDBJ databases">
        <title>Comparative genomics and transcriptomics of Neospora caninum and Toxoplasma gondii.</title>
        <authorList>
            <person name="Reid A.J."/>
            <person name="Sohal A."/>
            <person name="Harris D."/>
            <person name="Quail M."/>
            <person name="Sanders M."/>
            <person name="Berriman M."/>
            <person name="Wastling J.M."/>
            <person name="Pain A."/>
        </authorList>
    </citation>
    <scope>NUCLEOTIDE SEQUENCE</scope>
    <source>
        <strain evidence="2">Liverpool</strain>
    </source>
</reference>
<evidence type="ECO:0000313" key="4">
    <source>
        <dbReference type="Proteomes" id="UP000007494"/>
    </source>
</evidence>
<feature type="compositionally biased region" description="Basic and acidic residues" evidence="1">
    <location>
        <begin position="143"/>
        <end position="160"/>
    </location>
</feature>
<feature type="region of interest" description="Disordered" evidence="1">
    <location>
        <begin position="1"/>
        <end position="64"/>
    </location>
</feature>
<dbReference type="Proteomes" id="UP000007494">
    <property type="component" value="Chromosome VIII"/>
</dbReference>
<dbReference type="InParanoid" id="F0VIT5"/>
<feature type="region of interest" description="Disordered" evidence="1">
    <location>
        <begin position="135"/>
        <end position="160"/>
    </location>
</feature>
<dbReference type="EMBL" id="FR823390">
    <property type="protein sequence ID" value="CBZ53646.1"/>
    <property type="molecule type" value="Genomic_DNA"/>
</dbReference>
<reference evidence="4" key="3">
    <citation type="journal article" date="2012" name="PLoS Pathog.">
        <title>Comparative genomics of the apicomplexan parasites Toxoplasma gondii and Neospora caninum: Coccidia differing in host range and transmission strategy.</title>
        <authorList>
            <person name="Reid A.J."/>
            <person name="Vermont S.J."/>
            <person name="Cotton J.A."/>
            <person name="Harris D."/>
            <person name="Hill-Cawthorne G.A."/>
            <person name="Konen-Waisman S."/>
            <person name="Latham S.M."/>
            <person name="Mourier T."/>
            <person name="Norton R."/>
            <person name="Quail M.A."/>
            <person name="Sanders M."/>
            <person name="Shanmugam D."/>
            <person name="Sohal A."/>
            <person name="Wasmuth J.D."/>
            <person name="Brunk B."/>
            <person name="Grigg M.E."/>
            <person name="Howard J.C."/>
            <person name="Parkinson J."/>
            <person name="Roos D.S."/>
            <person name="Trees A.J."/>
            <person name="Berriman M."/>
            <person name="Pain A."/>
            <person name="Wastling J.M."/>
        </authorList>
    </citation>
    <scope>NUCLEOTIDE SEQUENCE [LARGE SCALE GENOMIC DNA]</scope>
    <source>
        <strain evidence="4">Liverpool</strain>
    </source>
</reference>
<dbReference type="VEuPathDB" id="ToxoDB:NCLIV_034320"/>
<dbReference type="eggNOG" id="ENOG502TMUQ">
    <property type="taxonomic scope" value="Eukaryota"/>
</dbReference>
<dbReference type="OMA" id="KARPPNT"/>
<reference evidence="3" key="4">
    <citation type="journal article" date="2015" name="PLoS ONE">
        <title>Comprehensive Evaluation of Toxoplasma gondii VEG and Neospora caninum LIV Genomes with Tachyzoite Stage Transcriptome and Proteome Defines Novel Transcript Features.</title>
        <authorList>
            <person name="Ramaprasad A."/>
            <person name="Mourier T."/>
            <person name="Naeem R."/>
            <person name="Malas T.B."/>
            <person name="Moussa E."/>
            <person name="Panigrahi A."/>
            <person name="Vermont S.J."/>
            <person name="Otto T.D."/>
            <person name="Wastling J."/>
            <person name="Pain A."/>
        </authorList>
    </citation>
    <scope>NUCLEOTIDE SEQUENCE</scope>
    <source>
        <strain evidence="3">Liverpool</strain>
    </source>
</reference>
<evidence type="ECO:0000256" key="1">
    <source>
        <dbReference type="SAM" id="MobiDB-lite"/>
    </source>
</evidence>
<evidence type="ECO:0000313" key="3">
    <source>
        <dbReference type="EMBL" id="CEL67637.1"/>
    </source>
</evidence>
<name>F0VIT5_NEOCL</name>
<dbReference type="OrthoDB" id="10510105at2759"/>
<reference evidence="2" key="1">
    <citation type="submission" date="2011-02" db="EMBL/GenBank/DDBJ databases">
        <authorList>
            <person name="Aslett M."/>
        </authorList>
    </citation>
    <scope>NUCLEOTIDE SEQUENCE</scope>
    <source>
        <strain evidence="2">Liverpool</strain>
    </source>
</reference>
<accession>F0VIT5</accession>
<sequence length="160" mass="16900">MSSHGRKSVGFGPPGGRGVLGAGGASKFSAAKGGPVKRGIGGEMGKARPPNTRQSTGAPDAAQNLDELVDNDLCNVLASKQFVNEADFSEALLVASNESTRLDLELGQLVRRFQQLVAENSRTITVLDEHIDALAPLDDDESKEQIQEQDKEKAVGADNE</sequence>
<dbReference type="RefSeq" id="XP_003883678.1">
    <property type="nucleotide sequence ID" value="XM_003883629.1"/>
</dbReference>